<reference evidence="1 2" key="1">
    <citation type="submission" date="2019-03" db="EMBL/GenBank/DDBJ databases">
        <title>Dyadobacter AR-3-6 sp. nov., isolated from arctic soil.</title>
        <authorList>
            <person name="Chaudhary D.K."/>
        </authorList>
    </citation>
    <scope>NUCLEOTIDE SEQUENCE [LARGE SCALE GENOMIC DNA]</scope>
    <source>
        <strain evidence="1 2">AR-3-6</strain>
    </source>
</reference>
<name>A0A4R5DUS3_9BACT</name>
<accession>A0A4R5DUS3</accession>
<keyword evidence="2" id="KW-1185">Reference proteome</keyword>
<gene>
    <name evidence="1" type="ORF">E0F88_01545</name>
</gene>
<organism evidence="1 2">
    <name type="scientific">Dyadobacter psychrotolerans</name>
    <dbReference type="NCBI Taxonomy" id="2541721"/>
    <lineage>
        <taxon>Bacteria</taxon>
        <taxon>Pseudomonadati</taxon>
        <taxon>Bacteroidota</taxon>
        <taxon>Cytophagia</taxon>
        <taxon>Cytophagales</taxon>
        <taxon>Spirosomataceae</taxon>
        <taxon>Dyadobacter</taxon>
    </lineage>
</organism>
<evidence type="ECO:0000313" key="1">
    <source>
        <dbReference type="EMBL" id="TDE18252.1"/>
    </source>
</evidence>
<dbReference type="RefSeq" id="WP_131955976.1">
    <property type="nucleotide sequence ID" value="NZ_SMFL01000001.1"/>
</dbReference>
<sequence>MATYHILNGDALLDFFPETILSGEIIVARECLVDGPQNGETLEEFWETRASFIAGEYGEEKEFYFLDVVPEFNKIALIPEGSEVNLWFEEDLFCQVNLWFCVSLLTRISATLKINLVKPPLLDEKADWRGFGALDRDGLAKAYQERQRLTAGEVKLLSDLWVAYKKQNRAELENLSGIYAPHFPFLHEVVKAQLDRFSNDKSSGRPEKVLKEIILDKKTQDFKTIFKEFGAREGIYGFGDWQVESLLKKIPEYQPQD</sequence>
<dbReference type="AlphaFoldDB" id="A0A4R5DUS3"/>
<dbReference type="EMBL" id="SMFL01000001">
    <property type="protein sequence ID" value="TDE18252.1"/>
    <property type="molecule type" value="Genomic_DNA"/>
</dbReference>
<protein>
    <submittedName>
        <fullName evidence="1">DUF1835 domain-containing protein</fullName>
    </submittedName>
</protein>
<proteinExistence type="predicted"/>
<evidence type="ECO:0000313" key="2">
    <source>
        <dbReference type="Proteomes" id="UP000294850"/>
    </source>
</evidence>
<dbReference type="OrthoDB" id="127805at2"/>
<dbReference type="Proteomes" id="UP000294850">
    <property type="component" value="Unassembled WGS sequence"/>
</dbReference>
<comment type="caution">
    <text evidence="1">The sequence shown here is derived from an EMBL/GenBank/DDBJ whole genome shotgun (WGS) entry which is preliminary data.</text>
</comment>